<evidence type="ECO:0000256" key="3">
    <source>
        <dbReference type="ARBA" id="ARBA00022643"/>
    </source>
</evidence>
<dbReference type="SMART" id="SM00903">
    <property type="entry name" value="Flavin_Reduct"/>
    <property type="match status" value="1"/>
</dbReference>
<dbReference type="PANTHER" id="PTHR33798:SF5">
    <property type="entry name" value="FLAVIN REDUCTASE LIKE DOMAIN-CONTAINING PROTEIN"/>
    <property type="match status" value="1"/>
</dbReference>
<dbReference type="GO" id="GO:0016646">
    <property type="term" value="F:oxidoreductase activity, acting on the CH-NH group of donors, NAD or NADP as acceptor"/>
    <property type="evidence" value="ECO:0007669"/>
    <property type="project" value="UniProtKB-ARBA"/>
</dbReference>
<keyword evidence="2" id="KW-0285">Flavoprotein</keyword>
<dbReference type="InterPro" id="IPR002563">
    <property type="entry name" value="Flavin_Rdtase-like_dom"/>
</dbReference>
<dbReference type="SUPFAM" id="SSF50475">
    <property type="entry name" value="FMN-binding split barrel"/>
    <property type="match status" value="1"/>
</dbReference>
<protein>
    <submittedName>
        <fullName evidence="6">Flavin reductase (DIM6/NTAB) family NADH-FMN oxidoreductase RutF</fullName>
    </submittedName>
</protein>
<comment type="cofactor">
    <cofactor evidence="1">
        <name>FMN</name>
        <dbReference type="ChEBI" id="CHEBI:58210"/>
    </cofactor>
</comment>
<proteinExistence type="inferred from homology"/>
<evidence type="ECO:0000313" key="7">
    <source>
        <dbReference type="Proteomes" id="UP000569092"/>
    </source>
</evidence>
<dbReference type="InterPro" id="IPR012349">
    <property type="entry name" value="Split_barrel_FMN-bd"/>
</dbReference>
<comment type="caution">
    <text evidence="6">The sequence shown here is derived from an EMBL/GenBank/DDBJ whole genome shotgun (WGS) entry which is preliminary data.</text>
</comment>
<evidence type="ECO:0000313" key="6">
    <source>
        <dbReference type="EMBL" id="MBB5345742.1"/>
    </source>
</evidence>
<dbReference type="PANTHER" id="PTHR33798">
    <property type="entry name" value="FLAVOPROTEIN OXYGENASE"/>
    <property type="match status" value="1"/>
</dbReference>
<feature type="domain" description="Flavin reductase like" evidence="5">
    <location>
        <begin position="20"/>
        <end position="173"/>
    </location>
</feature>
<evidence type="ECO:0000256" key="4">
    <source>
        <dbReference type="ARBA" id="ARBA00038054"/>
    </source>
</evidence>
<sequence>MIFDVEKIKARETYNLLIGLVAPRPIALVTSMNEEGRMNAAPYSSYNYLCTDPPIVGLGVMNRPSEHFVPKDTARNIRRTGEFVVNVVTEDIAQQMNICATDFPAEFDEVEMAGFTTAPSQVVNVPRIAQAHAALECREFTTMEIGRSRIVLGRVVSIYIEDKFVDPAGPYVLSEELHAIGRMNGLGAYVKTRDSFLNIPRIPYEEWKKGKR</sequence>
<dbReference type="Gene3D" id="2.30.110.10">
    <property type="entry name" value="Electron Transport, Fmn-binding Protein, Chain A"/>
    <property type="match status" value="1"/>
</dbReference>
<gene>
    <name evidence="6" type="ORF">HDF10_003743</name>
</gene>
<keyword evidence="3" id="KW-0288">FMN</keyword>
<dbReference type="Proteomes" id="UP000569092">
    <property type="component" value="Unassembled WGS sequence"/>
</dbReference>
<dbReference type="AlphaFoldDB" id="A0A7W8JAJ0"/>
<organism evidence="6 7">
    <name type="scientific">Tunturiibacter lichenicola</name>
    <dbReference type="NCBI Taxonomy" id="2051959"/>
    <lineage>
        <taxon>Bacteria</taxon>
        <taxon>Pseudomonadati</taxon>
        <taxon>Acidobacteriota</taxon>
        <taxon>Terriglobia</taxon>
        <taxon>Terriglobales</taxon>
        <taxon>Acidobacteriaceae</taxon>
        <taxon>Tunturiibacter</taxon>
    </lineage>
</organism>
<name>A0A7W8JAJ0_9BACT</name>
<comment type="similarity">
    <text evidence="4">Belongs to the flavoredoxin family.</text>
</comment>
<reference evidence="6 7" key="1">
    <citation type="submission" date="2020-08" db="EMBL/GenBank/DDBJ databases">
        <title>Genomic Encyclopedia of Type Strains, Phase IV (KMG-V): Genome sequencing to study the core and pangenomes of soil and plant-associated prokaryotes.</title>
        <authorList>
            <person name="Whitman W."/>
        </authorList>
    </citation>
    <scope>NUCLEOTIDE SEQUENCE [LARGE SCALE GENOMIC DNA]</scope>
    <source>
        <strain evidence="6 7">M8US30</strain>
    </source>
</reference>
<dbReference type="EMBL" id="JACHDZ010000007">
    <property type="protein sequence ID" value="MBB5345742.1"/>
    <property type="molecule type" value="Genomic_DNA"/>
</dbReference>
<evidence type="ECO:0000256" key="2">
    <source>
        <dbReference type="ARBA" id="ARBA00022630"/>
    </source>
</evidence>
<accession>A0A7W8JAJ0</accession>
<dbReference type="Pfam" id="PF01613">
    <property type="entry name" value="Flavin_Reduct"/>
    <property type="match status" value="1"/>
</dbReference>
<evidence type="ECO:0000256" key="1">
    <source>
        <dbReference type="ARBA" id="ARBA00001917"/>
    </source>
</evidence>
<evidence type="ECO:0000259" key="5">
    <source>
        <dbReference type="SMART" id="SM00903"/>
    </source>
</evidence>
<dbReference type="GO" id="GO:0010181">
    <property type="term" value="F:FMN binding"/>
    <property type="evidence" value="ECO:0007669"/>
    <property type="project" value="InterPro"/>
</dbReference>